<feature type="non-terminal residue" evidence="1">
    <location>
        <position position="75"/>
    </location>
</feature>
<organism evidence="1">
    <name type="scientific">marine sediment metagenome</name>
    <dbReference type="NCBI Taxonomy" id="412755"/>
    <lineage>
        <taxon>unclassified sequences</taxon>
        <taxon>metagenomes</taxon>
        <taxon>ecological metagenomes</taxon>
    </lineage>
</organism>
<proteinExistence type="predicted"/>
<sequence>MTSPCMPKTTRGFIRACRLLAVAWCLPVLSGCDGAHETTVWGNVTLDDKPLKLGTVTFHPQGSGQLAYGTINDKG</sequence>
<evidence type="ECO:0000313" key="1">
    <source>
        <dbReference type="EMBL" id="KKK59506.1"/>
    </source>
</evidence>
<gene>
    <name evidence="1" type="ORF">LCGC14_3033700</name>
</gene>
<accession>A0A0F8ZHQ9</accession>
<comment type="caution">
    <text evidence="1">The sequence shown here is derived from an EMBL/GenBank/DDBJ whole genome shotgun (WGS) entry which is preliminary data.</text>
</comment>
<protein>
    <submittedName>
        <fullName evidence="1">Uncharacterized protein</fullName>
    </submittedName>
</protein>
<dbReference type="AlphaFoldDB" id="A0A0F8ZHQ9"/>
<dbReference type="EMBL" id="LAZR01063445">
    <property type="protein sequence ID" value="KKK59506.1"/>
    <property type="molecule type" value="Genomic_DNA"/>
</dbReference>
<name>A0A0F8ZHQ9_9ZZZZ</name>
<reference evidence="1" key="1">
    <citation type="journal article" date="2015" name="Nature">
        <title>Complex archaea that bridge the gap between prokaryotes and eukaryotes.</title>
        <authorList>
            <person name="Spang A."/>
            <person name="Saw J.H."/>
            <person name="Jorgensen S.L."/>
            <person name="Zaremba-Niedzwiedzka K."/>
            <person name="Martijn J."/>
            <person name="Lind A.E."/>
            <person name="van Eijk R."/>
            <person name="Schleper C."/>
            <person name="Guy L."/>
            <person name="Ettema T.J."/>
        </authorList>
    </citation>
    <scope>NUCLEOTIDE SEQUENCE</scope>
</reference>